<dbReference type="Pfam" id="PF01300">
    <property type="entry name" value="Sua5_yciO_yrdC"/>
    <property type="match status" value="1"/>
</dbReference>
<keyword evidence="16" id="KW-1185">Reference proteome</keyword>
<comment type="caution">
    <text evidence="15">The sequence shown here is derived from an EMBL/GenBank/DDBJ whole genome shotgun (WGS) entry which is preliminary data.</text>
</comment>
<dbReference type="PROSITE" id="PS51163">
    <property type="entry name" value="YRDC"/>
    <property type="match status" value="1"/>
</dbReference>
<comment type="subcellular location">
    <subcellularLocation>
        <location evidence="1 13">Cytoplasm</location>
    </subcellularLocation>
</comment>
<dbReference type="Proteomes" id="UP000722165">
    <property type="component" value="Unassembled WGS sequence"/>
</dbReference>
<dbReference type="InterPro" id="IPR038385">
    <property type="entry name" value="Sua5/YwlC_C"/>
</dbReference>
<comment type="function">
    <text evidence="13">Required for the formation of a threonylcarbamoyl group on adenosine at position 37 (t(6)A37) in tRNAs that read codons beginning with adenine.</text>
</comment>
<dbReference type="PANTHER" id="PTHR17490:SF16">
    <property type="entry name" value="THREONYLCARBAMOYL-AMP SYNTHASE"/>
    <property type="match status" value="1"/>
</dbReference>
<dbReference type="EC" id="2.7.7.87" evidence="3 13"/>
<reference evidence="15 16" key="1">
    <citation type="submission" date="2021-06" db="EMBL/GenBank/DDBJ databases">
        <authorList>
            <person name="Lu T."/>
            <person name="Wang Q."/>
            <person name="Han X."/>
        </authorList>
    </citation>
    <scope>NUCLEOTIDE SEQUENCE [LARGE SCALE GENOMIC DNA]</scope>
    <source>
        <strain evidence="15 16">LAM0050</strain>
    </source>
</reference>
<gene>
    <name evidence="15" type="ORF">KU392_09255</name>
</gene>
<evidence type="ECO:0000256" key="10">
    <source>
        <dbReference type="ARBA" id="ARBA00022840"/>
    </source>
</evidence>
<dbReference type="PIRSF" id="PIRSF004930">
    <property type="entry name" value="Tln_factor_SUA5"/>
    <property type="match status" value="1"/>
</dbReference>
<accession>A0ABS6NP79</accession>
<keyword evidence="9 13" id="KW-0547">Nucleotide-binding</keyword>
<dbReference type="Pfam" id="PF03481">
    <property type="entry name" value="Sua5_C"/>
    <property type="match status" value="1"/>
</dbReference>
<evidence type="ECO:0000256" key="12">
    <source>
        <dbReference type="ARBA" id="ARBA00048366"/>
    </source>
</evidence>
<evidence type="ECO:0000256" key="1">
    <source>
        <dbReference type="ARBA" id="ARBA00004496"/>
    </source>
</evidence>
<comment type="catalytic activity">
    <reaction evidence="12 13">
        <text>L-threonine + hydrogencarbonate + ATP = L-threonylcarbamoyladenylate + diphosphate + H2O</text>
        <dbReference type="Rhea" id="RHEA:36407"/>
        <dbReference type="ChEBI" id="CHEBI:15377"/>
        <dbReference type="ChEBI" id="CHEBI:17544"/>
        <dbReference type="ChEBI" id="CHEBI:30616"/>
        <dbReference type="ChEBI" id="CHEBI:33019"/>
        <dbReference type="ChEBI" id="CHEBI:57926"/>
        <dbReference type="ChEBI" id="CHEBI:73682"/>
        <dbReference type="EC" id="2.7.7.87"/>
    </reaction>
</comment>
<protein>
    <recommendedName>
        <fullName evidence="4 13">Threonylcarbamoyl-AMP synthase</fullName>
        <shortName evidence="13">TC-AMP synthase</shortName>
        <ecNumber evidence="3 13">2.7.7.87</ecNumber>
    </recommendedName>
    <alternativeName>
        <fullName evidence="11 13">L-threonylcarbamoyladenylate synthase</fullName>
    </alternativeName>
</protein>
<evidence type="ECO:0000256" key="8">
    <source>
        <dbReference type="ARBA" id="ARBA00022695"/>
    </source>
</evidence>
<evidence type="ECO:0000259" key="14">
    <source>
        <dbReference type="PROSITE" id="PS51163"/>
    </source>
</evidence>
<dbReference type="Gene3D" id="3.90.870.10">
    <property type="entry name" value="DHBP synthase"/>
    <property type="match status" value="1"/>
</dbReference>
<name>A0ABS6NP79_9BURK</name>
<dbReference type="PANTHER" id="PTHR17490">
    <property type="entry name" value="SUA5"/>
    <property type="match status" value="1"/>
</dbReference>
<keyword evidence="5 13" id="KW-0963">Cytoplasm</keyword>
<evidence type="ECO:0000313" key="15">
    <source>
        <dbReference type="EMBL" id="MBV4397438.1"/>
    </source>
</evidence>
<evidence type="ECO:0000256" key="3">
    <source>
        <dbReference type="ARBA" id="ARBA00012584"/>
    </source>
</evidence>
<keyword evidence="7 13" id="KW-0819">tRNA processing</keyword>
<dbReference type="InterPro" id="IPR005145">
    <property type="entry name" value="Sua5_C"/>
</dbReference>
<evidence type="ECO:0000256" key="6">
    <source>
        <dbReference type="ARBA" id="ARBA00022679"/>
    </source>
</evidence>
<evidence type="ECO:0000256" key="13">
    <source>
        <dbReference type="PIRNR" id="PIRNR004930"/>
    </source>
</evidence>
<evidence type="ECO:0000256" key="2">
    <source>
        <dbReference type="ARBA" id="ARBA00007663"/>
    </source>
</evidence>
<dbReference type="InterPro" id="IPR006070">
    <property type="entry name" value="Sua5-like_dom"/>
</dbReference>
<keyword evidence="6 13" id="KW-0808">Transferase</keyword>
<evidence type="ECO:0000256" key="7">
    <source>
        <dbReference type="ARBA" id="ARBA00022694"/>
    </source>
</evidence>
<evidence type="ECO:0000256" key="4">
    <source>
        <dbReference type="ARBA" id="ARBA00015492"/>
    </source>
</evidence>
<evidence type="ECO:0000256" key="11">
    <source>
        <dbReference type="ARBA" id="ARBA00029774"/>
    </source>
</evidence>
<organism evidence="15 16">
    <name type="scientific">Advenella alkanexedens</name>
    <dbReference type="NCBI Taxonomy" id="1481665"/>
    <lineage>
        <taxon>Bacteria</taxon>
        <taxon>Pseudomonadati</taxon>
        <taxon>Pseudomonadota</taxon>
        <taxon>Betaproteobacteria</taxon>
        <taxon>Burkholderiales</taxon>
        <taxon>Alcaligenaceae</taxon>
    </lineage>
</organism>
<keyword evidence="8 13" id="KW-0548">Nucleotidyltransferase</keyword>
<dbReference type="EMBL" id="JAHSPR010000006">
    <property type="protein sequence ID" value="MBV4397438.1"/>
    <property type="molecule type" value="Genomic_DNA"/>
</dbReference>
<evidence type="ECO:0000256" key="5">
    <source>
        <dbReference type="ARBA" id="ARBA00022490"/>
    </source>
</evidence>
<dbReference type="NCBIfam" id="TIGR00057">
    <property type="entry name" value="L-threonylcarbamoyladenylate synthase"/>
    <property type="match status" value="1"/>
</dbReference>
<proteinExistence type="inferred from homology"/>
<dbReference type="RefSeq" id="WP_169293793.1">
    <property type="nucleotide sequence ID" value="NZ_JAHSPR010000006.1"/>
</dbReference>
<dbReference type="InterPro" id="IPR010923">
    <property type="entry name" value="T(6)A37_SUA5"/>
</dbReference>
<evidence type="ECO:0000256" key="9">
    <source>
        <dbReference type="ARBA" id="ARBA00022741"/>
    </source>
</evidence>
<dbReference type="Gene3D" id="3.40.50.11030">
    <property type="entry name" value="Threonylcarbamoyl-AMP synthase, C-terminal domain"/>
    <property type="match status" value="1"/>
</dbReference>
<comment type="similarity">
    <text evidence="2 13">Belongs to the SUA5 family.</text>
</comment>
<dbReference type="InterPro" id="IPR050156">
    <property type="entry name" value="TC-AMP_synthase_SUA5"/>
</dbReference>
<dbReference type="SUPFAM" id="SSF55821">
    <property type="entry name" value="YrdC/RibB"/>
    <property type="match status" value="1"/>
</dbReference>
<evidence type="ECO:0000313" key="16">
    <source>
        <dbReference type="Proteomes" id="UP000722165"/>
    </source>
</evidence>
<dbReference type="InterPro" id="IPR017945">
    <property type="entry name" value="DHBP_synth_RibB-like_a/b_dom"/>
</dbReference>
<sequence>MQADQEQEILRAARRLAQGELVAFPTETVYGLGADAENPQAVEKIYQAKGRPSNHPVIVHVAPEADLSYWATDIPEEAHQLIKAFWPGPLTLILQRASHIPDTVSGGQDSVGIRCPSHPVAQALLQQFARLKPSGQGGVAAPSANKFGQVSPTLAEHVISEFPEEVAKGMPVLEGGAADIGIESTIVDLSRIRQGVGAVLLRPGHISASQIAKVLGYAPQLPDHHAPRASGTLKAHYAPRTPLMLLTAQELVQGKLQDRVPAGEKWAVCVFDAGRQADIEGIDWFEVSNEPVQYAHDLYAFLRRVDQLGYQRICIQALPEDQRWEAVNDRLQRAAAAFPR</sequence>
<feature type="domain" description="YrdC-like" evidence="14">
    <location>
        <begin position="6"/>
        <end position="206"/>
    </location>
</feature>
<keyword evidence="10 13" id="KW-0067">ATP-binding</keyword>